<proteinExistence type="predicted"/>
<comment type="caution">
    <text evidence="1">The sequence shown here is derived from an EMBL/GenBank/DDBJ whole genome shotgun (WGS) entry which is preliminary data.</text>
</comment>
<evidence type="ECO:0000313" key="1">
    <source>
        <dbReference type="EMBL" id="KAA6365012.1"/>
    </source>
</evidence>
<evidence type="ECO:0000313" key="2">
    <source>
        <dbReference type="Proteomes" id="UP000324800"/>
    </source>
</evidence>
<name>A0A5J4U4Z4_9EUKA</name>
<protein>
    <submittedName>
        <fullName evidence="1">Uncharacterized protein</fullName>
    </submittedName>
</protein>
<sequence length="95" mass="10977">VTVVFSQLGKKGTALGLRSRFLALDVISGIMMLSEDRLWLLRIGMIGPDKDICDLYRAYYYKSFVEDDRENYFFVEYSGNDQELSILLFNAFRAS</sequence>
<gene>
    <name evidence="1" type="ORF">EZS28_039459</name>
</gene>
<dbReference type="Proteomes" id="UP000324800">
    <property type="component" value="Unassembled WGS sequence"/>
</dbReference>
<organism evidence="1 2">
    <name type="scientific">Streblomastix strix</name>
    <dbReference type="NCBI Taxonomy" id="222440"/>
    <lineage>
        <taxon>Eukaryota</taxon>
        <taxon>Metamonada</taxon>
        <taxon>Preaxostyla</taxon>
        <taxon>Oxymonadida</taxon>
        <taxon>Streblomastigidae</taxon>
        <taxon>Streblomastix</taxon>
    </lineage>
</organism>
<feature type="non-terminal residue" evidence="1">
    <location>
        <position position="1"/>
    </location>
</feature>
<dbReference type="EMBL" id="SNRW01020955">
    <property type="protein sequence ID" value="KAA6365012.1"/>
    <property type="molecule type" value="Genomic_DNA"/>
</dbReference>
<accession>A0A5J4U4Z4</accession>
<dbReference type="AlphaFoldDB" id="A0A5J4U4Z4"/>
<reference evidence="1 2" key="1">
    <citation type="submission" date="2019-03" db="EMBL/GenBank/DDBJ databases">
        <title>Single cell metagenomics reveals metabolic interactions within the superorganism composed of flagellate Streblomastix strix and complex community of Bacteroidetes bacteria on its surface.</title>
        <authorList>
            <person name="Treitli S.C."/>
            <person name="Kolisko M."/>
            <person name="Husnik F."/>
            <person name="Keeling P."/>
            <person name="Hampl V."/>
        </authorList>
    </citation>
    <scope>NUCLEOTIDE SEQUENCE [LARGE SCALE GENOMIC DNA]</scope>
    <source>
        <strain evidence="1">ST1C</strain>
    </source>
</reference>